<feature type="transmembrane region" description="Helical" evidence="1">
    <location>
        <begin position="97"/>
        <end position="118"/>
    </location>
</feature>
<sequence>MERTNRVKTFLETIQETEGEHFQFDESAILEALGQDKSETSSLAIKVLSIFGGFLASLAFLGFLFILGVYESEVGMIVLGALFILGALILNKTFDRLIIDTFSISIYLIGFALVIIALLNLDVNEDVVTLLVLITALGSLFVTQTYMLSFLSILGVGGCFLILIISNDQYNLIHLYLAVYALLLVYCFLNEATFFTSGKKLSKLHGPIRIGLLFSFLIGLIALGKRGLFPIDQNYIWLSSVVSFFAVLYLVKDLIKVVGVVSGNTKSLIYILSVAVLLPAVMAPAISGAILIILLSFNINYRTGLAIGIIALTYFVSQYYYDLNLTLLTKSIILFSSGVVFLLFYLFTLKMTKK</sequence>
<evidence type="ECO:0000259" key="2">
    <source>
        <dbReference type="Pfam" id="PF14351"/>
    </source>
</evidence>
<feature type="transmembrane region" description="Helical" evidence="1">
    <location>
        <begin position="130"/>
        <end position="163"/>
    </location>
</feature>
<dbReference type="EMBL" id="VCNI01000002">
    <property type="protein sequence ID" value="TMU55106.1"/>
    <property type="molecule type" value="Genomic_DNA"/>
</dbReference>
<dbReference type="RefSeq" id="WP_138836923.1">
    <property type="nucleotide sequence ID" value="NZ_VCNI01000002.1"/>
</dbReference>
<feature type="domain" description="DUF4401" evidence="2">
    <location>
        <begin position="43"/>
        <end position="350"/>
    </location>
</feature>
<proteinExistence type="predicted"/>
<protein>
    <submittedName>
        <fullName evidence="3">DUF4401 domain-containing protein</fullName>
    </submittedName>
</protein>
<evidence type="ECO:0000256" key="1">
    <source>
        <dbReference type="SAM" id="Phobius"/>
    </source>
</evidence>
<feature type="transmembrane region" description="Helical" evidence="1">
    <location>
        <begin position="271"/>
        <end position="297"/>
    </location>
</feature>
<keyword evidence="4" id="KW-1185">Reference proteome</keyword>
<comment type="caution">
    <text evidence="3">The sequence shown here is derived from an EMBL/GenBank/DDBJ whole genome shotgun (WGS) entry which is preliminary data.</text>
</comment>
<feature type="transmembrane region" description="Helical" evidence="1">
    <location>
        <begin position="175"/>
        <end position="194"/>
    </location>
</feature>
<feature type="transmembrane region" description="Helical" evidence="1">
    <location>
        <begin position="206"/>
        <end position="223"/>
    </location>
</feature>
<feature type="transmembrane region" description="Helical" evidence="1">
    <location>
        <begin position="47"/>
        <end position="68"/>
    </location>
</feature>
<evidence type="ECO:0000313" key="4">
    <source>
        <dbReference type="Proteomes" id="UP000751614"/>
    </source>
</evidence>
<organism evidence="3 4">
    <name type="scientific">Flagellimonas algicola</name>
    <dbReference type="NCBI Taxonomy" id="2583815"/>
    <lineage>
        <taxon>Bacteria</taxon>
        <taxon>Pseudomonadati</taxon>
        <taxon>Bacteroidota</taxon>
        <taxon>Flavobacteriia</taxon>
        <taxon>Flavobacteriales</taxon>
        <taxon>Flavobacteriaceae</taxon>
        <taxon>Flagellimonas</taxon>
    </lineage>
</organism>
<feature type="transmembrane region" description="Helical" evidence="1">
    <location>
        <begin position="235"/>
        <end position="251"/>
    </location>
</feature>
<feature type="transmembrane region" description="Helical" evidence="1">
    <location>
        <begin position="304"/>
        <end position="321"/>
    </location>
</feature>
<reference evidence="3 4" key="1">
    <citation type="submission" date="2019-05" db="EMBL/GenBank/DDBJ databases">
        <title>Flagellimonas sp. AsT0115, sp. nov., isolated from a marine red algae, Asparagopsis taxiformis.</title>
        <authorList>
            <person name="Kim J."/>
            <person name="Jeong S.E."/>
            <person name="Jeon C.O."/>
        </authorList>
    </citation>
    <scope>NUCLEOTIDE SEQUENCE [LARGE SCALE GENOMIC DNA]</scope>
    <source>
        <strain evidence="3 4">AsT0115</strain>
    </source>
</reference>
<feature type="transmembrane region" description="Helical" evidence="1">
    <location>
        <begin position="74"/>
        <end position="90"/>
    </location>
</feature>
<feature type="transmembrane region" description="Helical" evidence="1">
    <location>
        <begin position="327"/>
        <end position="347"/>
    </location>
</feature>
<accession>A0ABY2WJT9</accession>
<dbReference type="Proteomes" id="UP000751614">
    <property type="component" value="Unassembled WGS sequence"/>
</dbReference>
<keyword evidence="1" id="KW-0812">Transmembrane</keyword>
<keyword evidence="1" id="KW-1133">Transmembrane helix</keyword>
<dbReference type="InterPro" id="IPR025513">
    <property type="entry name" value="DUF4401"/>
</dbReference>
<gene>
    <name evidence="3" type="ORF">FGG15_13050</name>
</gene>
<keyword evidence="1" id="KW-0472">Membrane</keyword>
<dbReference type="Pfam" id="PF14351">
    <property type="entry name" value="DUF4401"/>
    <property type="match status" value="1"/>
</dbReference>
<name>A0ABY2WJT9_9FLAO</name>
<evidence type="ECO:0000313" key="3">
    <source>
        <dbReference type="EMBL" id="TMU55106.1"/>
    </source>
</evidence>